<dbReference type="GO" id="GO:0005694">
    <property type="term" value="C:chromosome"/>
    <property type="evidence" value="ECO:0007669"/>
    <property type="project" value="TreeGrafter"/>
</dbReference>
<dbReference type="PROSITE" id="PS51192">
    <property type="entry name" value="HELICASE_ATP_BIND_1"/>
    <property type="match status" value="1"/>
</dbReference>
<dbReference type="GO" id="GO:0005524">
    <property type="term" value="F:ATP binding"/>
    <property type="evidence" value="ECO:0007669"/>
    <property type="project" value="InterPro"/>
</dbReference>
<dbReference type="SUPFAM" id="SSF52540">
    <property type="entry name" value="P-loop containing nucleoside triphosphate hydrolases"/>
    <property type="match status" value="1"/>
</dbReference>
<dbReference type="GO" id="GO:0003676">
    <property type="term" value="F:nucleic acid binding"/>
    <property type="evidence" value="ECO:0007669"/>
    <property type="project" value="InterPro"/>
</dbReference>
<dbReference type="Gene3D" id="3.40.50.300">
    <property type="entry name" value="P-loop containing nucleotide triphosphate hydrolases"/>
    <property type="match status" value="1"/>
</dbReference>
<keyword evidence="4" id="KW-0067">ATP-binding</keyword>
<dbReference type="InterPro" id="IPR011545">
    <property type="entry name" value="DEAD/DEAH_box_helicase_dom"/>
</dbReference>
<dbReference type="InterPro" id="IPR014001">
    <property type="entry name" value="Helicase_ATP-bd"/>
</dbReference>
<dbReference type="GO" id="GO:0043138">
    <property type="term" value="F:3'-5' DNA helicase activity"/>
    <property type="evidence" value="ECO:0007669"/>
    <property type="project" value="TreeGrafter"/>
</dbReference>
<dbReference type="Pfam" id="PF00270">
    <property type="entry name" value="DEAD"/>
    <property type="match status" value="1"/>
</dbReference>
<keyword evidence="5" id="KW-1185">Reference proteome</keyword>
<dbReference type="EMBL" id="JBBWWQ010000013">
    <property type="protein sequence ID" value="KAK8933275.1"/>
    <property type="molecule type" value="Genomic_DNA"/>
</dbReference>
<gene>
    <name evidence="4" type="primary">RECQSIM</name>
    <name evidence="4" type="ORF">KSP39_PZI014508</name>
    <name evidence="3" type="ORF">KSP39_PZI015441</name>
</gene>
<evidence type="ECO:0000313" key="4">
    <source>
        <dbReference type="EMBL" id="KAK8934177.1"/>
    </source>
</evidence>
<evidence type="ECO:0000313" key="3">
    <source>
        <dbReference type="EMBL" id="KAK8933275.1"/>
    </source>
</evidence>
<reference evidence="4" key="2">
    <citation type="submission" date="2024-02" db="EMBL/GenBank/DDBJ databases">
        <authorList>
            <person name="Li M.-H."/>
            <person name="Liu K.-W."/>
            <person name="Li Z."/>
            <person name="Lu H.-C."/>
            <person name="Ye Q.-L."/>
            <person name="Zhang D."/>
            <person name="Wang J.-Y."/>
            <person name="Li Y.-F."/>
            <person name="Zhong Z.-M."/>
            <person name="Liu X."/>
            <person name="Yu X."/>
            <person name="Liu D.-K."/>
            <person name="Tu X.-D."/>
            <person name="Liu B."/>
            <person name="Hao Y."/>
            <person name="Liao X.-Y."/>
            <person name="Jiang Y.-T."/>
            <person name="Sun W.-H."/>
            <person name="Chen J."/>
            <person name="Ai Y."/>
            <person name="Zhai J.-W."/>
            <person name="Wu S.-S."/>
            <person name="Zhou Z."/>
            <person name="Hsiao Y.-Y."/>
            <person name="Wu W.-L."/>
            <person name="Chen Y.-Y."/>
            <person name="Lin Y.-F."/>
            <person name="Hsu J.-L."/>
            <person name="Li C.-Y."/>
            <person name="Wang Z.-W."/>
            <person name="Zhao X."/>
            <person name="Zhong W.-Y."/>
            <person name="Ma X.-K."/>
            <person name="Ma L."/>
            <person name="Huang J."/>
            <person name="Chen G.-Z."/>
            <person name="Huang M.-Z."/>
            <person name="Huang L."/>
            <person name="Peng D.-H."/>
            <person name="Luo Y.-B."/>
            <person name="Zou S.-Q."/>
            <person name="Chen S.-P."/>
            <person name="Lan S."/>
            <person name="Tsai W.-C."/>
            <person name="Van De Peer Y."/>
            <person name="Liu Z.-J."/>
        </authorList>
    </citation>
    <scope>NUCLEOTIDE SEQUENCE</scope>
    <source>
        <strain evidence="4">Lor287</strain>
        <tissue evidence="4">Leaf</tissue>
    </source>
</reference>
<dbReference type="GO" id="GO:0009378">
    <property type="term" value="F:four-way junction helicase activity"/>
    <property type="evidence" value="ECO:0007669"/>
    <property type="project" value="TreeGrafter"/>
</dbReference>
<dbReference type="InterPro" id="IPR027417">
    <property type="entry name" value="P-loop_NTPase"/>
</dbReference>
<keyword evidence="4" id="KW-0547">Nucleotide-binding</keyword>
<accession>A0AAP0B9L8</accession>
<comment type="similarity">
    <text evidence="1">Belongs to the helicase family. RecQ subfamily.</text>
</comment>
<evidence type="ECO:0000313" key="5">
    <source>
        <dbReference type="Proteomes" id="UP001418222"/>
    </source>
</evidence>
<keyword evidence="4" id="KW-0347">Helicase</keyword>
<proteinExistence type="inferred from homology"/>
<dbReference type="GO" id="GO:0005737">
    <property type="term" value="C:cytoplasm"/>
    <property type="evidence" value="ECO:0007669"/>
    <property type="project" value="TreeGrafter"/>
</dbReference>
<feature type="domain" description="Helicase ATP-binding" evidence="2">
    <location>
        <begin position="1"/>
        <end position="102"/>
    </location>
</feature>
<protein>
    <submittedName>
        <fullName evidence="4">ATP-dependent DNA helicase Q-like SIM</fullName>
    </submittedName>
</protein>
<dbReference type="PANTHER" id="PTHR13710:SF69">
    <property type="entry name" value="ATP-DEPENDENT DNA HELICASE Q-LIKE SIM"/>
    <property type="match status" value="1"/>
</dbReference>
<keyword evidence="4" id="KW-0378">Hydrolase</keyword>
<dbReference type="EMBL" id="JBBWWQ010000012">
    <property type="protein sequence ID" value="KAK8934177.1"/>
    <property type="molecule type" value="Genomic_DNA"/>
</dbReference>
<dbReference type="AlphaFoldDB" id="A0AAP0B9L8"/>
<comment type="caution">
    <text evidence="4">The sequence shown here is derived from an EMBL/GenBank/DDBJ whole genome shotgun (WGS) entry which is preliminary data.</text>
</comment>
<name>A0AAP0B9L8_9ASPA</name>
<evidence type="ECO:0000256" key="1">
    <source>
        <dbReference type="ARBA" id="ARBA00005446"/>
    </source>
</evidence>
<reference evidence="4 5" key="1">
    <citation type="journal article" date="2022" name="Nat. Plants">
        <title>Genomes of leafy and leafless Platanthera orchids illuminate the evolution of mycoheterotrophy.</title>
        <authorList>
            <person name="Li M.H."/>
            <person name="Liu K.W."/>
            <person name="Li Z."/>
            <person name="Lu H.C."/>
            <person name="Ye Q.L."/>
            <person name="Zhang D."/>
            <person name="Wang J.Y."/>
            <person name="Li Y.F."/>
            <person name="Zhong Z.M."/>
            <person name="Liu X."/>
            <person name="Yu X."/>
            <person name="Liu D.K."/>
            <person name="Tu X.D."/>
            <person name="Liu B."/>
            <person name="Hao Y."/>
            <person name="Liao X.Y."/>
            <person name="Jiang Y.T."/>
            <person name="Sun W.H."/>
            <person name="Chen J."/>
            <person name="Chen Y.Q."/>
            <person name="Ai Y."/>
            <person name="Zhai J.W."/>
            <person name="Wu S.S."/>
            <person name="Zhou Z."/>
            <person name="Hsiao Y.Y."/>
            <person name="Wu W.L."/>
            <person name="Chen Y.Y."/>
            <person name="Lin Y.F."/>
            <person name="Hsu J.L."/>
            <person name="Li C.Y."/>
            <person name="Wang Z.W."/>
            <person name="Zhao X."/>
            <person name="Zhong W.Y."/>
            <person name="Ma X.K."/>
            <person name="Ma L."/>
            <person name="Huang J."/>
            <person name="Chen G.Z."/>
            <person name="Huang M.Z."/>
            <person name="Huang L."/>
            <person name="Peng D.H."/>
            <person name="Luo Y.B."/>
            <person name="Zou S.Q."/>
            <person name="Chen S.P."/>
            <person name="Lan S."/>
            <person name="Tsai W.C."/>
            <person name="Van de Peer Y."/>
            <person name="Liu Z.J."/>
        </authorList>
    </citation>
    <scope>NUCLEOTIDE SEQUENCE [LARGE SCALE GENOMIC DNA]</scope>
    <source>
        <strain evidence="4">Lor287</strain>
    </source>
</reference>
<evidence type="ECO:0000259" key="2">
    <source>
        <dbReference type="PROSITE" id="PS51192"/>
    </source>
</evidence>
<dbReference type="GO" id="GO:0005634">
    <property type="term" value="C:nucleus"/>
    <property type="evidence" value="ECO:0007669"/>
    <property type="project" value="TreeGrafter"/>
</dbReference>
<organism evidence="4 5">
    <name type="scientific">Platanthera zijinensis</name>
    <dbReference type="NCBI Taxonomy" id="2320716"/>
    <lineage>
        <taxon>Eukaryota</taxon>
        <taxon>Viridiplantae</taxon>
        <taxon>Streptophyta</taxon>
        <taxon>Embryophyta</taxon>
        <taxon>Tracheophyta</taxon>
        <taxon>Spermatophyta</taxon>
        <taxon>Magnoliopsida</taxon>
        <taxon>Liliopsida</taxon>
        <taxon>Asparagales</taxon>
        <taxon>Orchidaceae</taxon>
        <taxon>Orchidoideae</taxon>
        <taxon>Orchideae</taxon>
        <taxon>Orchidinae</taxon>
        <taxon>Platanthera</taxon>
    </lineage>
</organism>
<dbReference type="GO" id="GO:0000724">
    <property type="term" value="P:double-strand break repair via homologous recombination"/>
    <property type="evidence" value="ECO:0007669"/>
    <property type="project" value="TreeGrafter"/>
</dbReference>
<sequence>MNGVYSIVYVCPETVLRLIEPLKRLAENNGIALFAIDEVHCVSKWGHDFRPDYRRLSVLRENFSAAHIRSLRSDIPLMALTATATLLVREDIRKSLLMSNETKLILTSFFRPNLRFSVST</sequence>
<dbReference type="Proteomes" id="UP001418222">
    <property type="component" value="Unassembled WGS sequence"/>
</dbReference>
<dbReference type="PANTHER" id="PTHR13710">
    <property type="entry name" value="DNA HELICASE RECQ FAMILY MEMBER"/>
    <property type="match status" value="1"/>
</dbReference>